<organism evidence="9">
    <name type="scientific">Drosophila simulans</name>
    <name type="common">Fruit fly</name>
    <dbReference type="NCBI Taxonomy" id="7240"/>
    <lineage>
        <taxon>Eukaryota</taxon>
        <taxon>Metazoa</taxon>
        <taxon>Ecdysozoa</taxon>
        <taxon>Arthropoda</taxon>
        <taxon>Hexapoda</taxon>
        <taxon>Insecta</taxon>
        <taxon>Pterygota</taxon>
        <taxon>Neoptera</taxon>
        <taxon>Endopterygota</taxon>
        <taxon>Diptera</taxon>
        <taxon>Brachycera</taxon>
        <taxon>Muscomorpha</taxon>
        <taxon>Ephydroidea</taxon>
        <taxon>Drosophilidae</taxon>
        <taxon>Drosophila</taxon>
        <taxon>Sophophora</taxon>
    </lineage>
</organism>
<dbReference type="PROSITE" id="PS50940">
    <property type="entry name" value="CHIT_BIND_II"/>
    <property type="match status" value="9"/>
</dbReference>
<evidence type="ECO:0000256" key="3">
    <source>
        <dbReference type="ARBA" id="ARBA00022737"/>
    </source>
</evidence>
<feature type="domain" description="Chitin-binding type-2" evidence="8">
    <location>
        <begin position="204"/>
        <end position="263"/>
    </location>
</feature>
<sequence>MKVCMVFPFILWLLGTPGVQVLSIQGSYGVGWNDVKQNVIFSFSKRNSHECVESSQPNSTYCESLSNGFYEYPYNCSAYITCYDTCADLEYCPDGKLFNSPLQICDTPGSVDCEPLPYPTPSPTESPPENPCLGIRNNTLLPSAENCNEFYVCVNDQSKVYRCPGEMLFNPDLNICDDKDNVLCYGDRTTPGPLDTTTPAEESFTKCEDQDQGTFFPDPESCQQYYYCWGNNSYTILPCPVDNWFNPISGNCGPDIDPDACRETDPTSTPTIATSTSTTAPPTSPEDNAGNPCAGQQLGASFPLKSDCQSYLLCLNNGESTTAKCPSNAWFDPKTGDCGPNVSPTACLESFETTTTAATTQAPKDPCADQELGTSYPLVTNCQQYILCMGNGESTIANCIYNSWFDPQTGNCGPDVSPTACKESGVTTASSTPTSQATSPLTTPSPTWPTLPTASTEETTTNPPDVLDICSGKSDGYYATYPEVCNKYILCASPVPIAFYCPESLFFNEALQRCVEWESSDCSNGETTTSSPGHTTPSPDTHICSNSTGLNLPYRENCQWYIYCTDENSFMMGICGSGEYFDPWTGKCGLDVSPEACREIQTTSPTVTDSTEGPTTVITPTTLGPQPDPCDGAPEGKLVPYPDDCSKFIQCIQPDPIVYDCREGQEFSAALERCMAPWFANCSIPATTIPPVTIPTTTTTTEKPSPNGICADKPEGSLVPYPGNCSKYIVCEDPIPVGYACPEGEEFNPTILTCTDPHMAGCNPSAFALHVSPKSKSDNFGFSLWQSLKAIASFVTEL</sequence>
<keyword evidence="3" id="KW-0677">Repeat</keyword>
<dbReference type="EMBL" id="CM002912">
    <property type="protein sequence ID" value="KMY99118.1"/>
    <property type="molecule type" value="Genomic_DNA"/>
</dbReference>
<keyword evidence="5" id="KW-0325">Glycoprotein</keyword>
<feature type="region of interest" description="Disordered" evidence="6">
    <location>
        <begin position="259"/>
        <end position="293"/>
    </location>
</feature>
<dbReference type="AlphaFoldDB" id="A0A0J9RTQ2"/>
<evidence type="ECO:0000256" key="7">
    <source>
        <dbReference type="SAM" id="SignalP"/>
    </source>
</evidence>
<evidence type="ECO:0000256" key="2">
    <source>
        <dbReference type="ARBA" id="ARBA00022729"/>
    </source>
</evidence>
<evidence type="ECO:0000256" key="4">
    <source>
        <dbReference type="ARBA" id="ARBA00023157"/>
    </source>
</evidence>
<dbReference type="SUPFAM" id="SSF57625">
    <property type="entry name" value="Invertebrate chitin-binding proteins"/>
    <property type="match status" value="9"/>
</dbReference>
<feature type="domain" description="Chitin-binding type-2" evidence="8">
    <location>
        <begin position="627"/>
        <end position="684"/>
    </location>
</feature>
<feature type="domain" description="Chitin-binding type-2" evidence="8">
    <location>
        <begin position="707"/>
        <end position="764"/>
    </location>
</feature>
<keyword evidence="1" id="KW-0147">Chitin-binding</keyword>
<dbReference type="KEGG" id="dsi:Dsimw501_GD14344"/>
<evidence type="ECO:0000256" key="6">
    <source>
        <dbReference type="SAM" id="MobiDB-lite"/>
    </source>
</evidence>
<dbReference type="PANTHER" id="PTHR23301">
    <property type="entry name" value="CHITIN BINDING PERITROPHIN-A"/>
    <property type="match status" value="1"/>
</dbReference>
<feature type="domain" description="Chitin-binding type-2" evidence="8">
    <location>
        <begin position="59"/>
        <end position="115"/>
    </location>
</feature>
<dbReference type="Gene3D" id="2.170.140.10">
    <property type="entry name" value="Chitin binding domain"/>
    <property type="match status" value="7"/>
</dbReference>
<evidence type="ECO:0000256" key="5">
    <source>
        <dbReference type="ARBA" id="ARBA00023180"/>
    </source>
</evidence>
<feature type="domain" description="Chitin-binding type-2" evidence="8">
    <location>
        <begin position="290"/>
        <end position="349"/>
    </location>
</feature>
<dbReference type="InterPro" id="IPR002557">
    <property type="entry name" value="Chitin-bd_dom"/>
</dbReference>
<reference evidence="9" key="3">
    <citation type="submission" date="2015-04" db="EMBL/GenBank/DDBJ databases">
        <authorList>
            <consortium name="FlyBase"/>
        </authorList>
    </citation>
    <scope>NUCLEOTIDE SEQUENCE</scope>
    <source>
        <strain evidence="9">W501</strain>
    </source>
</reference>
<feature type="domain" description="Chitin-binding type-2" evidence="8">
    <location>
        <begin position="129"/>
        <end position="186"/>
    </location>
</feature>
<dbReference type="Pfam" id="PF01607">
    <property type="entry name" value="CBM_14"/>
    <property type="match status" value="9"/>
</dbReference>
<feature type="domain" description="Chitin-binding type-2" evidence="8">
    <location>
        <begin position="364"/>
        <end position="423"/>
    </location>
</feature>
<evidence type="ECO:0000259" key="8">
    <source>
        <dbReference type="PROSITE" id="PS50940"/>
    </source>
</evidence>
<dbReference type="GO" id="GO:0008061">
    <property type="term" value="F:chitin binding"/>
    <property type="evidence" value="ECO:0007669"/>
    <property type="project" value="UniProtKB-KW"/>
</dbReference>
<name>A0A0J9RTQ2_DROSI</name>
<evidence type="ECO:0000313" key="9">
    <source>
        <dbReference type="EMBL" id="KMY99118.1"/>
    </source>
</evidence>
<feature type="region of interest" description="Disordered" evidence="6">
    <location>
        <begin position="423"/>
        <end position="465"/>
    </location>
</feature>
<keyword evidence="4" id="KW-1015">Disulfide bond</keyword>
<feature type="compositionally biased region" description="Low complexity" evidence="6">
    <location>
        <begin position="427"/>
        <end position="464"/>
    </location>
</feature>
<protein>
    <recommendedName>
        <fullName evidence="8">Chitin-binding type-2 domain-containing protein</fullName>
    </recommendedName>
</protein>
<feature type="signal peptide" evidence="7">
    <location>
        <begin position="1"/>
        <end position="21"/>
    </location>
</feature>
<feature type="chain" id="PRO_5005321898" description="Chitin-binding type-2 domain-containing protein" evidence="7">
    <location>
        <begin position="22"/>
        <end position="798"/>
    </location>
</feature>
<accession>A0A0J9RTQ2</accession>
<dbReference type="Proteomes" id="UP000035880">
    <property type="component" value="Chromosome 3L"/>
</dbReference>
<feature type="compositionally biased region" description="Low complexity" evidence="6">
    <location>
        <begin position="611"/>
        <end position="625"/>
    </location>
</feature>
<gene>
    <name evidence="9" type="primary">Dsim\GD14344</name>
    <name evidence="9" type="ORF">Dsimw501_GD14344</name>
</gene>
<evidence type="ECO:0000256" key="1">
    <source>
        <dbReference type="ARBA" id="ARBA00022669"/>
    </source>
</evidence>
<feature type="region of interest" description="Disordered" evidence="6">
    <location>
        <begin position="604"/>
        <end position="628"/>
    </location>
</feature>
<feature type="domain" description="Chitin-binding type-2" evidence="8">
    <location>
        <begin position="467"/>
        <end position="524"/>
    </location>
</feature>
<reference evidence="9" key="2">
    <citation type="submission" date="2014-06" db="EMBL/GenBank/DDBJ databases">
        <authorList>
            <person name="Hu T."/>
            <person name="Eisen M.B."/>
            <person name="Thornton K.R."/>
            <person name="Andolfatto P."/>
        </authorList>
    </citation>
    <scope>NUCLEOTIDE SEQUENCE</scope>
    <source>
        <strain evidence="9">W501</strain>
    </source>
</reference>
<dbReference type="Bgee" id="FBgn0186029">
    <property type="expression patterns" value="Expressed in embryo"/>
</dbReference>
<proteinExistence type="predicted"/>
<dbReference type="GO" id="GO:0005576">
    <property type="term" value="C:extracellular region"/>
    <property type="evidence" value="ECO:0007669"/>
    <property type="project" value="InterPro"/>
</dbReference>
<dbReference type="InterPro" id="IPR051940">
    <property type="entry name" value="Chitin_bind-dev_reg"/>
</dbReference>
<feature type="domain" description="Chitin-binding type-2" evidence="8">
    <location>
        <begin position="541"/>
        <end position="599"/>
    </location>
</feature>
<reference evidence="9" key="1">
    <citation type="journal article" date="2013" name="Genome Res.">
        <title>A second-generation assembly of the Drosophila simulans genome provides new insights into patterns of lineage-specific divergence.</title>
        <authorList>
            <person name="Hu T.T."/>
            <person name="Eisen M.B."/>
            <person name="Thornton K.R."/>
            <person name="Andolfatto P."/>
        </authorList>
    </citation>
    <scope>NUCLEOTIDE SEQUENCE [LARGE SCALE GENOMIC DNA]</scope>
    <source>
        <strain evidence="9">W501</strain>
    </source>
</reference>
<dbReference type="PANTHER" id="PTHR23301:SF106">
    <property type="entry name" value="CHITIN-BINDING TYPE-2 DOMAIN-CONTAINING PROTEIN-RELATED"/>
    <property type="match status" value="1"/>
</dbReference>
<dbReference type="InterPro" id="IPR036508">
    <property type="entry name" value="Chitin-bd_dom_sf"/>
</dbReference>
<feature type="compositionally biased region" description="Low complexity" evidence="6">
    <location>
        <begin position="266"/>
        <end position="281"/>
    </location>
</feature>
<dbReference type="OrthoDB" id="6020543at2759"/>
<dbReference type="SMART" id="SM00494">
    <property type="entry name" value="ChtBD2"/>
    <property type="match status" value="9"/>
</dbReference>
<keyword evidence="2 7" id="KW-0732">Signal</keyword>